<proteinExistence type="predicted"/>
<dbReference type="OrthoDB" id="147504at2157"/>
<comment type="caution">
    <text evidence="1">The sequence shown here is derived from an EMBL/GenBank/DDBJ whole genome shotgun (WGS) entry which is preliminary data.</text>
</comment>
<dbReference type="EMBL" id="LMVM01000001">
    <property type="protein sequence ID" value="PAV06393.1"/>
    <property type="molecule type" value="Genomic_DNA"/>
</dbReference>
<evidence type="ECO:0000313" key="2">
    <source>
        <dbReference type="Proteomes" id="UP000217784"/>
    </source>
</evidence>
<dbReference type="CDD" id="cd02440">
    <property type="entry name" value="AdoMet_MTases"/>
    <property type="match status" value="1"/>
</dbReference>
<evidence type="ECO:0000313" key="1">
    <source>
        <dbReference type="EMBL" id="PAV06393.1"/>
    </source>
</evidence>
<dbReference type="AlphaFoldDB" id="A0A2A2HAX6"/>
<dbReference type="InterPro" id="IPR029063">
    <property type="entry name" value="SAM-dependent_MTases_sf"/>
</dbReference>
<accession>A0A2A2HAX6</accession>
<dbReference type="PANTHER" id="PTHR43861">
    <property type="entry name" value="TRANS-ACONITATE 2-METHYLTRANSFERASE-RELATED"/>
    <property type="match status" value="1"/>
</dbReference>
<name>A0A2A2HAX6_METBR</name>
<dbReference type="Pfam" id="PF13489">
    <property type="entry name" value="Methyltransf_23"/>
    <property type="match status" value="1"/>
</dbReference>
<keyword evidence="2" id="KW-1185">Reference proteome</keyword>
<dbReference type="RefSeq" id="WP_069582554.1">
    <property type="nucleotide sequence ID" value="NZ_LMVM01000001.1"/>
</dbReference>
<organism evidence="1 2">
    <name type="scientific">Methanobacterium bryantii</name>
    <dbReference type="NCBI Taxonomy" id="2161"/>
    <lineage>
        <taxon>Archaea</taxon>
        <taxon>Methanobacteriati</taxon>
        <taxon>Methanobacteriota</taxon>
        <taxon>Methanomada group</taxon>
        <taxon>Methanobacteria</taxon>
        <taxon>Methanobacteriales</taxon>
        <taxon>Methanobacteriaceae</taxon>
        <taxon>Methanobacterium</taxon>
    </lineage>
</organism>
<sequence length="221" mass="25594">MENNEIFRDTKNWYLTIEPCVSLKSINFVTNHAGRKILDLGCATGGYCSNLNNLGYKCTGVDINPEYVEKARENDIEAYTMKADNLEFPDNTFDTVLLFEILEHVDNPHKILKESKRVAKKNILITVPNCTQFFELKSTGLTYEHILEKDHINFFTKKDLENLISKEFSTFRVVEDDPINLNQLSLITGLPLWLRLPISLFNKLKFIKSSLYYRLYAVIDV</sequence>
<reference evidence="1 2" key="1">
    <citation type="journal article" date="2017" name="BMC Genomics">
        <title>Genomic analysis of methanogenic archaea reveals a shift towards energy conservation.</title>
        <authorList>
            <person name="Gilmore S.P."/>
            <person name="Henske J.K."/>
            <person name="Sexton J.A."/>
            <person name="Solomon K.V."/>
            <person name="Seppala S."/>
            <person name="Yoo J.I."/>
            <person name="Huyett L.M."/>
            <person name="Pressman A."/>
            <person name="Cogan J.Z."/>
            <person name="Kivenson V."/>
            <person name="Peng X."/>
            <person name="Tan Y."/>
            <person name="Valentine D.L."/>
            <person name="O'Malley M.A."/>
        </authorList>
    </citation>
    <scope>NUCLEOTIDE SEQUENCE [LARGE SCALE GENOMIC DNA]</scope>
    <source>
        <strain evidence="1 2">M.o.H.</strain>
    </source>
</reference>
<evidence type="ECO:0008006" key="3">
    <source>
        <dbReference type="Google" id="ProtNLM"/>
    </source>
</evidence>
<dbReference type="Proteomes" id="UP000217784">
    <property type="component" value="Unassembled WGS sequence"/>
</dbReference>
<protein>
    <recommendedName>
        <fullName evidence="3">Methyltransferase type 11 domain-containing protein</fullName>
    </recommendedName>
</protein>
<gene>
    <name evidence="1" type="ORF">ASJ80_16380</name>
</gene>
<dbReference type="SUPFAM" id="SSF53335">
    <property type="entry name" value="S-adenosyl-L-methionine-dependent methyltransferases"/>
    <property type="match status" value="1"/>
</dbReference>
<dbReference type="Gene3D" id="3.40.50.150">
    <property type="entry name" value="Vaccinia Virus protein VP39"/>
    <property type="match status" value="1"/>
</dbReference>